<dbReference type="EMBL" id="MK323043">
    <property type="protein sequence ID" value="QBK18062.1"/>
    <property type="molecule type" value="Genomic_DNA"/>
</dbReference>
<protein>
    <submittedName>
        <fullName evidence="1">Uncharacterized protein</fullName>
    </submittedName>
</protein>
<accession>A0A5P1I6I1</accession>
<dbReference type="AlphaFoldDB" id="A0A5P1I6I1"/>
<gene>
    <name evidence="1" type="ORF">ACB45063_01050</name>
</gene>
<name>A0A5P1I6I1_ACIBA</name>
<organism evidence="1">
    <name type="scientific">Acinetobacter baumannii</name>
    <dbReference type="NCBI Taxonomy" id="470"/>
    <lineage>
        <taxon>Bacteria</taxon>
        <taxon>Pseudomonadati</taxon>
        <taxon>Pseudomonadota</taxon>
        <taxon>Gammaproteobacteria</taxon>
        <taxon>Moraxellales</taxon>
        <taxon>Moraxellaceae</taxon>
        <taxon>Acinetobacter</taxon>
        <taxon>Acinetobacter calcoaceticus/baumannii complex</taxon>
    </lineage>
</organism>
<geneLocation type="plasmid" evidence="1">
    <name>pAb45063_b</name>
</geneLocation>
<reference evidence="1" key="1">
    <citation type="submission" date="2018-12" db="EMBL/GenBank/DDBJ databases">
        <authorList>
            <person name="Matos A.P."/>
            <person name="Cayo R."/>
            <person name="Almeida L.G.P."/>
            <person name="Streling A.P."/>
            <person name="Nodari C.S."/>
            <person name="Martins W.M.B.S."/>
            <person name="Narciso A.C."/>
            <person name="Silva R.M."/>
            <person name="Vasconcelos A.T.R."/>
            <person name="Gales A.C."/>
        </authorList>
    </citation>
    <scope>NUCLEOTIDE SEQUENCE</scope>
    <source>
        <strain evidence="1">Acb-45063</strain>
        <plasmid evidence="1">pAb45063_b</plasmid>
    </source>
</reference>
<proteinExistence type="predicted"/>
<keyword evidence="1" id="KW-0614">Plasmid</keyword>
<evidence type="ECO:0000313" key="1">
    <source>
        <dbReference type="EMBL" id="QBK18062.1"/>
    </source>
</evidence>
<sequence>MAVNKAHILNNLNPIERSALMSVSESLIAIRVIIRRAQGNGGLSVKDIQNIESLADACHNIPSVIANNESEQLKFLLESGTREAKMILAQGAVF</sequence>